<keyword evidence="2" id="KW-0472">Membrane</keyword>
<accession>A0ABU2XFL5</accession>
<name>A0ABU2XFL5_9ACTN</name>
<dbReference type="RefSeq" id="WP_311725160.1">
    <property type="nucleotide sequence ID" value="NZ_JAVRFD010000008.1"/>
</dbReference>
<organism evidence="3 4">
    <name type="scientific">Streptomyces lonegramiae</name>
    <dbReference type="NCBI Taxonomy" id="3075524"/>
    <lineage>
        <taxon>Bacteria</taxon>
        <taxon>Bacillati</taxon>
        <taxon>Actinomycetota</taxon>
        <taxon>Actinomycetes</taxon>
        <taxon>Kitasatosporales</taxon>
        <taxon>Streptomycetaceae</taxon>
        <taxon>Streptomyces</taxon>
    </lineage>
</organism>
<sequence>MSSQQPSPAHIPPTDAPDSPATPAPRKASRTLAAALIGGILIGGAGVGVAWAVSGDGSSANDAAGDARDACRALSGFEPSDYTAKGAKGEIALNRFGAAIVLSASAAAGDAQYKPLSEAVLLARNTHAVTYDFNDSRVKKNLDKARQICDDLD</sequence>
<protein>
    <submittedName>
        <fullName evidence="3">Uncharacterized protein</fullName>
    </submittedName>
</protein>
<evidence type="ECO:0000313" key="4">
    <source>
        <dbReference type="Proteomes" id="UP001180754"/>
    </source>
</evidence>
<keyword evidence="2" id="KW-1133">Transmembrane helix</keyword>
<reference evidence="3" key="1">
    <citation type="submission" date="2024-05" db="EMBL/GenBank/DDBJ databases">
        <title>30 novel species of actinomycetes from the DSMZ collection.</title>
        <authorList>
            <person name="Nouioui I."/>
        </authorList>
    </citation>
    <scope>NUCLEOTIDE SEQUENCE</scope>
    <source>
        <strain evidence="3">DSM 41529</strain>
    </source>
</reference>
<dbReference type="Proteomes" id="UP001180754">
    <property type="component" value="Unassembled WGS sequence"/>
</dbReference>
<evidence type="ECO:0000313" key="3">
    <source>
        <dbReference type="EMBL" id="MDT0544704.1"/>
    </source>
</evidence>
<comment type="caution">
    <text evidence="3">The sequence shown here is derived from an EMBL/GenBank/DDBJ whole genome shotgun (WGS) entry which is preliminary data.</text>
</comment>
<proteinExistence type="predicted"/>
<feature type="compositionally biased region" description="Pro residues" evidence="1">
    <location>
        <begin position="9"/>
        <end position="23"/>
    </location>
</feature>
<keyword evidence="4" id="KW-1185">Reference proteome</keyword>
<evidence type="ECO:0000256" key="1">
    <source>
        <dbReference type="SAM" id="MobiDB-lite"/>
    </source>
</evidence>
<keyword evidence="2" id="KW-0812">Transmembrane</keyword>
<evidence type="ECO:0000256" key="2">
    <source>
        <dbReference type="SAM" id="Phobius"/>
    </source>
</evidence>
<feature type="transmembrane region" description="Helical" evidence="2">
    <location>
        <begin position="32"/>
        <end position="53"/>
    </location>
</feature>
<gene>
    <name evidence="3" type="ORF">RND15_18625</name>
</gene>
<feature type="region of interest" description="Disordered" evidence="1">
    <location>
        <begin position="1"/>
        <end position="28"/>
    </location>
</feature>
<dbReference type="EMBL" id="JAVRFD010000008">
    <property type="protein sequence ID" value="MDT0544704.1"/>
    <property type="molecule type" value="Genomic_DNA"/>
</dbReference>